<dbReference type="SFLD" id="SFLDS00029">
    <property type="entry name" value="Radical_SAM"/>
    <property type="match status" value="1"/>
</dbReference>
<dbReference type="Proteomes" id="UP000314251">
    <property type="component" value="Unassembled WGS sequence"/>
</dbReference>
<dbReference type="CDD" id="cd01335">
    <property type="entry name" value="Radical_SAM"/>
    <property type="match status" value="1"/>
</dbReference>
<evidence type="ECO:0000313" key="8">
    <source>
        <dbReference type="Proteomes" id="UP000314251"/>
    </source>
</evidence>
<feature type="compositionally biased region" description="Low complexity" evidence="5">
    <location>
        <begin position="220"/>
        <end position="239"/>
    </location>
</feature>
<dbReference type="AlphaFoldDB" id="A0A5N6AT02"/>
<dbReference type="InterPro" id="IPR013785">
    <property type="entry name" value="Aldolase_TIM"/>
</dbReference>
<proteinExistence type="predicted"/>
<dbReference type="GO" id="GO:0051536">
    <property type="term" value="F:iron-sulfur cluster binding"/>
    <property type="evidence" value="ECO:0007669"/>
    <property type="project" value="UniProtKB-KW"/>
</dbReference>
<keyword evidence="2" id="KW-0479">Metal-binding</keyword>
<keyword evidence="4" id="KW-0411">Iron-sulfur</keyword>
<dbReference type="OrthoDB" id="9782387at2"/>
<protein>
    <submittedName>
        <fullName evidence="7">FxsB family radical SAM/SPASM domain protein</fullName>
    </submittedName>
</protein>
<keyword evidence="8" id="KW-1185">Reference proteome</keyword>
<dbReference type="PANTHER" id="PTHR43273">
    <property type="entry name" value="ANAEROBIC SULFATASE-MATURATING ENZYME HOMOLOG ASLB-RELATED"/>
    <property type="match status" value="1"/>
</dbReference>
<feature type="domain" description="Radical SAM core" evidence="6">
    <location>
        <begin position="14"/>
        <end position="256"/>
    </location>
</feature>
<evidence type="ECO:0000313" key="7">
    <source>
        <dbReference type="EMBL" id="KAB8171050.1"/>
    </source>
</evidence>
<reference evidence="7" key="1">
    <citation type="submission" date="2019-10" db="EMBL/GenBank/DDBJ databases">
        <title>Nonomuraea sp. nov., isolated from Phyllanthus amarus.</title>
        <authorList>
            <person name="Klykleung N."/>
            <person name="Tanasupawat S."/>
        </authorList>
    </citation>
    <scope>NUCLEOTIDE SEQUENCE [LARGE SCALE GENOMIC DNA]</scope>
    <source>
        <strain evidence="7">3MP-10</strain>
    </source>
</reference>
<dbReference type="Pfam" id="PF04055">
    <property type="entry name" value="Radical_SAM"/>
    <property type="match status" value="1"/>
</dbReference>
<dbReference type="SUPFAM" id="SSF102114">
    <property type="entry name" value="Radical SAM enzymes"/>
    <property type="match status" value="1"/>
</dbReference>
<dbReference type="EMBL" id="VDLY02000001">
    <property type="protein sequence ID" value="KAB8171050.1"/>
    <property type="molecule type" value="Genomic_DNA"/>
</dbReference>
<comment type="caution">
    <text evidence="7">The sequence shown here is derived from an EMBL/GenBank/DDBJ whole genome shotgun (WGS) entry which is preliminary data.</text>
</comment>
<accession>A0A5N6AT02</accession>
<keyword evidence="3" id="KW-0408">Iron</keyword>
<keyword evidence="1" id="KW-0949">S-adenosyl-L-methionine</keyword>
<dbReference type="Gene3D" id="3.20.20.70">
    <property type="entry name" value="Aldolase class I"/>
    <property type="match status" value="1"/>
</dbReference>
<dbReference type="PROSITE" id="PS51918">
    <property type="entry name" value="RADICAL_SAM"/>
    <property type="match status" value="1"/>
</dbReference>
<organism evidence="7 8">
    <name type="scientific">Streptomyces mimosae</name>
    <dbReference type="NCBI Taxonomy" id="2586635"/>
    <lineage>
        <taxon>Bacteria</taxon>
        <taxon>Bacillati</taxon>
        <taxon>Actinomycetota</taxon>
        <taxon>Actinomycetes</taxon>
        <taxon>Kitasatosporales</taxon>
        <taxon>Streptomycetaceae</taxon>
        <taxon>Streptomyces</taxon>
    </lineage>
</organism>
<dbReference type="InterPro" id="IPR023867">
    <property type="entry name" value="Sulphatase_maturase_rSAM"/>
</dbReference>
<evidence type="ECO:0000256" key="5">
    <source>
        <dbReference type="SAM" id="MobiDB-lite"/>
    </source>
</evidence>
<dbReference type="SFLD" id="SFLDG01072">
    <property type="entry name" value="dehydrogenase_like"/>
    <property type="match status" value="1"/>
</dbReference>
<dbReference type="GO" id="GO:0046872">
    <property type="term" value="F:metal ion binding"/>
    <property type="evidence" value="ECO:0007669"/>
    <property type="project" value="UniProtKB-KW"/>
</dbReference>
<dbReference type="InterPro" id="IPR007197">
    <property type="entry name" value="rSAM"/>
</dbReference>
<evidence type="ECO:0000256" key="1">
    <source>
        <dbReference type="ARBA" id="ARBA00022691"/>
    </source>
</evidence>
<sequence length="403" mass="43573">MKTTRGSGRADTAPEPFRQFVVKVNSRCNLACRYCYMYFAADDGWRRQPVSASPETFRWIARRIAEHAATHQLPAVSVVLHGGEPLLTDPEVLGGFVDLVRAEAPAGCRVRATAQTNGTRLTPDRLRALAAHGIEIGLSLDGGHARHNRLRVDHAGRPAWPAIRRAARLLAEPRHRDSYAGVLCVIDPESDPVEVYQSLLELDPPALDLRLPQGNWTARPPGLDDAGPEDAGPGDTAPGRAGRPTPYADWLIAVFDRWWAADRRRVRIRIFEECLAALLHQPTAGGLFGLHPFSAVVVETDGAIEQIDALKTAYPGAAATGLHVADHAFDAALDHPGVVARQAGAAALAPACRACPLLEVCGGGNYVHRYRAGHGFANPSVYCADLARLIHHVARALRRTVTP</sequence>
<dbReference type="PANTHER" id="PTHR43273:SF8">
    <property type="entry name" value="RADICAL SAM DOMAIN PROTEIN"/>
    <property type="match status" value="1"/>
</dbReference>
<dbReference type="RefSeq" id="WP_139665736.1">
    <property type="nucleotide sequence ID" value="NZ_VDLY02000001.1"/>
</dbReference>
<dbReference type="InterPro" id="IPR058240">
    <property type="entry name" value="rSAM_sf"/>
</dbReference>
<dbReference type="NCBIfam" id="TIGR04269">
    <property type="entry name" value="SAM_SPASM_FxsB"/>
    <property type="match status" value="1"/>
</dbReference>
<dbReference type="SFLD" id="SFLDG01067">
    <property type="entry name" value="SPASM/twitch_domain_containing"/>
    <property type="match status" value="1"/>
</dbReference>
<evidence type="ECO:0000256" key="3">
    <source>
        <dbReference type="ARBA" id="ARBA00023004"/>
    </source>
</evidence>
<dbReference type="InterPro" id="IPR026335">
    <property type="entry name" value="rSAM_SPASM_FxsB"/>
</dbReference>
<dbReference type="GO" id="GO:0016491">
    <property type="term" value="F:oxidoreductase activity"/>
    <property type="evidence" value="ECO:0007669"/>
    <property type="project" value="InterPro"/>
</dbReference>
<feature type="region of interest" description="Disordered" evidence="5">
    <location>
        <begin position="213"/>
        <end position="243"/>
    </location>
</feature>
<evidence type="ECO:0000256" key="2">
    <source>
        <dbReference type="ARBA" id="ARBA00022723"/>
    </source>
</evidence>
<gene>
    <name evidence="7" type="ORF">FH607_001615</name>
</gene>
<evidence type="ECO:0000259" key="6">
    <source>
        <dbReference type="PROSITE" id="PS51918"/>
    </source>
</evidence>
<evidence type="ECO:0000256" key="4">
    <source>
        <dbReference type="ARBA" id="ARBA00023014"/>
    </source>
</evidence>
<dbReference type="SFLD" id="SFLDG01386">
    <property type="entry name" value="main_SPASM_domain-containing"/>
    <property type="match status" value="1"/>
</dbReference>
<name>A0A5N6AT02_9ACTN</name>